<protein>
    <recommendedName>
        <fullName evidence="4">Autophagy-related protein 2</fullName>
    </recommendedName>
</protein>
<feature type="region of interest" description="Disordered" evidence="13">
    <location>
        <begin position="319"/>
        <end position="365"/>
    </location>
</feature>
<feature type="region of interest" description="Disordered" evidence="13">
    <location>
        <begin position="454"/>
        <end position="494"/>
    </location>
</feature>
<feature type="compositionally biased region" description="Polar residues" evidence="13">
    <location>
        <begin position="640"/>
        <end position="649"/>
    </location>
</feature>
<feature type="region of interest" description="Disordered" evidence="13">
    <location>
        <begin position="2041"/>
        <end position="2072"/>
    </location>
</feature>
<sequence length="2168" mass="237339">MAFLSAVSSTIGKKLLLFGLRHIDILDKDPADFVNVDVGKKTTLEVRDVGLHVKKLVALLHLKLPPEIHLSKARASFFRVTFVLEFGVPQIIIEVDGIQVHAKLAEEASEPDSRSRGTERSQPRARSPPRRRTSSPPPPADDSSDASSDDEDDENMPTVADLAQSFIREEPEEEIKELEHALESQSAHLQDSVSSSEDEDESVSGMGAPLALPTYLRNILNTALDRLKIVISNIDIEVQDQLPTETPGSSPGEEPYSSLNFHIDRVAIDSVTAAEPRVDVAASAAATEDLSNIGKRRLRIEKICARIVSDADNVASMSRVFRPSSPEDTRSSVSSSQKMQSEPSASRLDHEQHVLPQSGGSPPSRAVVVEPAAETHHGYALPIRQQDHMASSVHTTDEDRFADVGSDDGLDRSVMSASRASIPTRDMSASDDLYDDEGLLEYAMENNLLNSQIGQDHSQQQQLQDSTSGWGMDGTSSSYEQRSHHESEASTSGLLSASVLNGLSASVRSERTHQDSRMSDSLISSVDNKDHALHVTEEDPQVPNPQGSHSASSSQSEDLSESKIFSHEDAESMYLSAMSEAPLGSSHRRDVPGGWDSSSEASSQDTGSDTSASIPQSMIEGSILVPADAEDGCETPRPASPQSAFSSPVETHRAQTDGTRSFPDGEAQSPKLAKRFLTIDEITVWFPLGLTEDKPQAAADESILEESGFDFRPPNLAEDSIFQGMPGSFSNYAHSSRMKPSAEGSPRKRPGPKADRAEKPAPPPKKKSSSGISVDIGTVLGHIDFSTGHIMYQMLTKALATLTSEPASDEKVTKTPELRESSAEQESHSHVELSVKHVMVALRERLVAESIADCNSHDLLEIDPLDAILKVKLSTINVASQVSKGKSRAKVQIGKFTLSSLDHDIIAFQSSRPRSRKSVTSGDIEIDYEQATSRRLTIVTRPVKVLLDLPKLDEALRFFGGFSGVLELSSSFSSHNNSPTDSPVLSKPRGVHFKDTAPIVAPKQPSEMLKVDVQFGDVDFTLRGKSCAVQLHTTAVRLAIRDVNVRLKVTEVCLSGPYSDSSMVGAPLTVNVKDSTVNFLFAPMEEDLARLLAMITPSKDKYENDDDILVDTLLRQRRKGSVLRAEVGLIEVDLSDLSQLQVFEALGAEIAMLSKVTKYLPDDDRPGILTLATVYGVKADVAVKERIGNVSLVLNNASIAHVGVPSLFAAQIGSATVKREEEVLVHQVVQLVGQDKDPNPDQIPMIMVRMIGDEMEPVVKAKLHNLCAEYHVSTVMAALGLAEDGTLDEIAHGLASSVATITRASSPKPLSRQSSASTSPLAATNKKPLHIDVLFRHCALGLNPRKIVAKSLFVLTDAHLLGKQSKNMEYAVELEIRKASVHLIDDVSRLNEERSSAHPLPKSLLGNRQLAELCELGYVSMSSISAARVQVDITGDGKEQPQLVDVEFKNELFVLEACADSTQTLIAVLSGLAPPMPPSTAEKYRTVVPLQEMMDSFTGDAQQTASEDDHFMENADLVADEVPTNLEFVGSFYNQESLPTEEELGDSLLGEDDLGVLASPPMTRQRGERSALESFREQYEVAEGEEDFDFDDNYLKDSESDLKGKARKWDSNKNRYHARNEFNAPNAPLKVRVRDMNIIWNLFDGYDWAHTRDVIAEAVDKVEAKAEERRRKPLDDDEDDDFIEQDFLFNSVWIGVPTKDDKGALARQINRDIDDLVSETGSYAPSTATRSSNATIRPRSATKSSKGRLKLQRSKHKKIAFQLMGVEVDFIVYPPGSGETLNSTNVRVQDFEIFDHVPASAWNKFVTCQIERKDREINRPMINIELLTVKPTDLPASEVVIRVSVLPLRLHVDQYALEFITRFFEFKDDSIPESSPPPSDEEDFIQRLEVNTVQLRLDYKPRHVDYRGLRSGHTTELMNFLMLEGANITLQHAIVYSISSFDKLHKMLNDTWMPDVQQNQLPGVLAGVAVVRPVVDVSSGLRDLYNVPIREYKKDGRIVRSLQKGASAFATNTTSGAARLGAKVLIGAGNILEGTEKFLGAESSSTGRSSSLHRDWEGETPSSSDDEARPMSNYARQPIGVRAGLQSARRHLKHDLLTAGDAIIAIPGEVMEEGSGVGALKVVRRHAPTILLRPVMGAAKAVSDTLLGAGNALDPDSRRKIEDKYKSY</sequence>
<evidence type="ECO:0000313" key="15">
    <source>
        <dbReference type="Proteomes" id="UP000799753"/>
    </source>
</evidence>
<keyword evidence="5" id="KW-0813">Transport</keyword>
<feature type="compositionally biased region" description="Low complexity" evidence="13">
    <location>
        <begin position="331"/>
        <end position="346"/>
    </location>
</feature>
<proteinExistence type="inferred from homology"/>
<feature type="region of interest" description="Disordered" evidence="13">
    <location>
        <begin position="1721"/>
        <end position="1747"/>
    </location>
</feature>
<feature type="compositionally biased region" description="Polar residues" evidence="13">
    <location>
        <begin position="596"/>
        <end position="614"/>
    </location>
</feature>
<feature type="compositionally biased region" description="Low complexity" evidence="13">
    <location>
        <begin position="454"/>
        <end position="468"/>
    </location>
</feature>
<dbReference type="GO" id="GO:0000045">
    <property type="term" value="P:autophagosome assembly"/>
    <property type="evidence" value="ECO:0007669"/>
    <property type="project" value="TreeGrafter"/>
</dbReference>
<dbReference type="GO" id="GO:0005789">
    <property type="term" value="C:endoplasmic reticulum membrane"/>
    <property type="evidence" value="ECO:0007669"/>
    <property type="project" value="UniProtKB-SubCell"/>
</dbReference>
<evidence type="ECO:0000256" key="6">
    <source>
        <dbReference type="ARBA" id="ARBA00022824"/>
    </source>
</evidence>
<dbReference type="EMBL" id="MU006790">
    <property type="protein sequence ID" value="KAF2638210.1"/>
    <property type="molecule type" value="Genomic_DNA"/>
</dbReference>
<dbReference type="GO" id="GO:0061908">
    <property type="term" value="C:phagophore"/>
    <property type="evidence" value="ECO:0007669"/>
    <property type="project" value="TreeGrafter"/>
</dbReference>
<evidence type="ECO:0000256" key="12">
    <source>
        <dbReference type="ARBA" id="ARBA00024631"/>
    </source>
</evidence>
<evidence type="ECO:0000256" key="5">
    <source>
        <dbReference type="ARBA" id="ARBA00022448"/>
    </source>
</evidence>
<evidence type="ECO:0000256" key="10">
    <source>
        <dbReference type="ARBA" id="ARBA00024479"/>
    </source>
</evidence>
<dbReference type="PANTHER" id="PTHR13190:SF1">
    <property type="entry name" value="AUTOPHAGY-RELATED 2, ISOFORM A"/>
    <property type="match status" value="1"/>
</dbReference>
<evidence type="ECO:0000256" key="8">
    <source>
        <dbReference type="ARBA" id="ARBA00023055"/>
    </source>
</evidence>
<keyword evidence="15" id="KW-1185">Reference proteome</keyword>
<evidence type="ECO:0000256" key="3">
    <source>
        <dbReference type="ARBA" id="ARBA00009714"/>
    </source>
</evidence>
<keyword evidence="6" id="KW-0256">Endoplasmic reticulum</keyword>
<feature type="region of interest" description="Disordered" evidence="13">
    <location>
        <begin position="628"/>
        <end position="669"/>
    </location>
</feature>
<reference evidence="14" key="1">
    <citation type="journal article" date="2020" name="Stud. Mycol.">
        <title>101 Dothideomycetes genomes: a test case for predicting lifestyles and emergence of pathogens.</title>
        <authorList>
            <person name="Haridas S."/>
            <person name="Albert R."/>
            <person name="Binder M."/>
            <person name="Bloem J."/>
            <person name="Labutti K."/>
            <person name="Salamov A."/>
            <person name="Andreopoulos B."/>
            <person name="Baker S."/>
            <person name="Barry K."/>
            <person name="Bills G."/>
            <person name="Bluhm B."/>
            <person name="Cannon C."/>
            <person name="Castanera R."/>
            <person name="Culley D."/>
            <person name="Daum C."/>
            <person name="Ezra D."/>
            <person name="Gonzalez J."/>
            <person name="Henrissat B."/>
            <person name="Kuo A."/>
            <person name="Liang C."/>
            <person name="Lipzen A."/>
            <person name="Lutzoni F."/>
            <person name="Magnuson J."/>
            <person name="Mondo S."/>
            <person name="Nolan M."/>
            <person name="Ohm R."/>
            <person name="Pangilinan J."/>
            <person name="Park H.-J."/>
            <person name="Ramirez L."/>
            <person name="Alfaro M."/>
            <person name="Sun H."/>
            <person name="Tritt A."/>
            <person name="Yoshinaga Y."/>
            <person name="Zwiers L.-H."/>
            <person name="Turgeon B."/>
            <person name="Goodwin S."/>
            <person name="Spatafora J."/>
            <person name="Crous P."/>
            <person name="Grigoriev I."/>
        </authorList>
    </citation>
    <scope>NUCLEOTIDE SEQUENCE</scope>
    <source>
        <strain evidence="14">CBS 473.64</strain>
    </source>
</reference>
<evidence type="ECO:0000256" key="7">
    <source>
        <dbReference type="ARBA" id="ARBA00023006"/>
    </source>
</evidence>
<evidence type="ECO:0000313" key="14">
    <source>
        <dbReference type="EMBL" id="KAF2638210.1"/>
    </source>
</evidence>
<evidence type="ECO:0000256" key="9">
    <source>
        <dbReference type="ARBA" id="ARBA00023136"/>
    </source>
</evidence>
<feature type="region of interest" description="Disordered" evidence="13">
    <location>
        <begin position="582"/>
        <end position="614"/>
    </location>
</feature>
<dbReference type="Pfam" id="PF13329">
    <property type="entry name" value="ATG2_CAD"/>
    <property type="match status" value="1"/>
</dbReference>
<feature type="compositionally biased region" description="Polar residues" evidence="13">
    <location>
        <begin position="1721"/>
        <end position="1735"/>
    </location>
</feature>
<dbReference type="GO" id="GO:0061709">
    <property type="term" value="P:reticulophagy"/>
    <property type="evidence" value="ECO:0007669"/>
    <property type="project" value="TreeGrafter"/>
</dbReference>
<dbReference type="GO" id="GO:0061723">
    <property type="term" value="P:glycophagy"/>
    <property type="evidence" value="ECO:0007669"/>
    <property type="project" value="TreeGrafter"/>
</dbReference>
<keyword evidence="7" id="KW-0072">Autophagy</keyword>
<feature type="region of interest" description="Disordered" evidence="13">
    <location>
        <begin position="538"/>
        <end position="563"/>
    </location>
</feature>
<feature type="region of interest" description="Disordered" evidence="13">
    <location>
        <begin position="804"/>
        <end position="830"/>
    </location>
</feature>
<dbReference type="InterPro" id="IPR026849">
    <property type="entry name" value="ATG2"/>
</dbReference>
<name>A0A6A6RS79_9PLEO</name>
<feature type="compositionally biased region" description="Basic and acidic residues" evidence="13">
    <location>
        <begin position="106"/>
        <end position="122"/>
    </location>
</feature>
<comment type="catalytic activity">
    <reaction evidence="10">
        <text>a 1,2-diacyl-sn-glycero-3-phospho-L-serine(in) = a 1,2-diacyl-sn-glycero-3-phospho-L-serine(out)</text>
        <dbReference type="Rhea" id="RHEA:38663"/>
        <dbReference type="ChEBI" id="CHEBI:57262"/>
    </reaction>
</comment>
<keyword evidence="9" id="KW-0472">Membrane</keyword>
<evidence type="ECO:0000256" key="11">
    <source>
        <dbReference type="ARBA" id="ARBA00024615"/>
    </source>
</evidence>
<feature type="region of interest" description="Disordered" evidence="13">
    <location>
        <begin position="709"/>
        <end position="773"/>
    </location>
</feature>
<feature type="region of interest" description="Disordered" evidence="13">
    <location>
        <begin position="172"/>
        <end position="205"/>
    </location>
</feature>
<organism evidence="14 15">
    <name type="scientific">Massarina eburnea CBS 473.64</name>
    <dbReference type="NCBI Taxonomy" id="1395130"/>
    <lineage>
        <taxon>Eukaryota</taxon>
        <taxon>Fungi</taxon>
        <taxon>Dikarya</taxon>
        <taxon>Ascomycota</taxon>
        <taxon>Pezizomycotina</taxon>
        <taxon>Dothideomycetes</taxon>
        <taxon>Pleosporomycetidae</taxon>
        <taxon>Pleosporales</taxon>
        <taxon>Massarineae</taxon>
        <taxon>Massarinaceae</taxon>
        <taxon>Massarina</taxon>
    </lineage>
</organism>
<feature type="compositionally biased region" description="Low complexity" evidence="13">
    <location>
        <begin position="548"/>
        <end position="557"/>
    </location>
</feature>
<dbReference type="PANTHER" id="PTHR13190">
    <property type="entry name" value="AUTOPHAGY-RELATED 2, ISOFORM A"/>
    <property type="match status" value="1"/>
</dbReference>
<comment type="catalytic activity">
    <reaction evidence="12">
        <text>a 1,2-diacyl-sn-glycero-3-phosphocholine(in) = a 1,2-diacyl-sn-glycero-3-phosphocholine(out)</text>
        <dbReference type="Rhea" id="RHEA:38571"/>
        <dbReference type="ChEBI" id="CHEBI:57643"/>
    </reaction>
</comment>
<accession>A0A6A6RS79</accession>
<evidence type="ECO:0000256" key="1">
    <source>
        <dbReference type="ARBA" id="ARBA00004406"/>
    </source>
</evidence>
<dbReference type="GO" id="GO:0034045">
    <property type="term" value="C:phagophore assembly site membrane"/>
    <property type="evidence" value="ECO:0007669"/>
    <property type="project" value="UniProtKB-SubCell"/>
</dbReference>
<dbReference type="GO" id="GO:0032266">
    <property type="term" value="F:phosphatidylinositol-3-phosphate binding"/>
    <property type="evidence" value="ECO:0007669"/>
    <property type="project" value="TreeGrafter"/>
</dbReference>
<comment type="similarity">
    <text evidence="3">Belongs to the ATG2 family.</text>
</comment>
<feature type="region of interest" description="Disordered" evidence="13">
    <location>
        <begin position="388"/>
        <end position="429"/>
    </location>
</feature>
<evidence type="ECO:0000256" key="4">
    <source>
        <dbReference type="ARBA" id="ARBA00018070"/>
    </source>
</evidence>
<comment type="catalytic activity">
    <reaction evidence="11">
        <text>a 1,2-diacyl-sn-glycero-3-phosphoethanolamine(in) = a 1,2-diacyl-sn-glycero-3-phosphoethanolamine(out)</text>
        <dbReference type="Rhea" id="RHEA:38895"/>
        <dbReference type="ChEBI" id="CHEBI:64612"/>
    </reaction>
</comment>
<evidence type="ECO:0000256" key="2">
    <source>
        <dbReference type="ARBA" id="ARBA00004623"/>
    </source>
</evidence>
<feature type="compositionally biased region" description="Basic and acidic residues" evidence="13">
    <location>
        <begin position="808"/>
        <end position="830"/>
    </location>
</feature>
<evidence type="ECO:0000256" key="13">
    <source>
        <dbReference type="SAM" id="MobiDB-lite"/>
    </source>
</evidence>
<feature type="region of interest" description="Disordered" evidence="13">
    <location>
        <begin position="106"/>
        <end position="156"/>
    </location>
</feature>
<dbReference type="GO" id="GO:0034727">
    <property type="term" value="P:piecemeal microautophagy of the nucleus"/>
    <property type="evidence" value="ECO:0007669"/>
    <property type="project" value="TreeGrafter"/>
</dbReference>
<dbReference type="OrthoDB" id="18982at2759"/>
<comment type="subcellular location">
    <subcellularLocation>
        <location evidence="1">Endoplasmic reticulum membrane</location>
        <topology evidence="1">Peripheral membrane protein</topology>
    </subcellularLocation>
    <subcellularLocation>
        <location evidence="2">Preautophagosomal structure membrane</location>
        <topology evidence="2">Peripheral membrane protein</topology>
    </subcellularLocation>
</comment>
<feature type="compositionally biased region" description="Acidic residues" evidence="13">
    <location>
        <begin position="142"/>
        <end position="155"/>
    </location>
</feature>
<dbReference type="GO" id="GO:0000422">
    <property type="term" value="P:autophagy of mitochondrion"/>
    <property type="evidence" value="ECO:0007669"/>
    <property type="project" value="TreeGrafter"/>
</dbReference>
<dbReference type="GO" id="GO:0006869">
    <property type="term" value="P:lipid transport"/>
    <property type="evidence" value="ECO:0007669"/>
    <property type="project" value="UniProtKB-KW"/>
</dbReference>
<gene>
    <name evidence="14" type="ORF">P280DRAFT_78180</name>
</gene>
<dbReference type="Proteomes" id="UP000799753">
    <property type="component" value="Unassembled WGS sequence"/>
</dbReference>
<dbReference type="GO" id="GO:0043495">
    <property type="term" value="F:protein-membrane adaptor activity"/>
    <property type="evidence" value="ECO:0007669"/>
    <property type="project" value="TreeGrafter"/>
</dbReference>
<keyword evidence="8" id="KW-0445">Lipid transport</keyword>